<evidence type="ECO:0000313" key="1">
    <source>
        <dbReference type="EMBL" id="KAK1862100.1"/>
    </source>
</evidence>
<sequence length="751" mass="77372">MTAHPFASLAVAAPLLSAVRKTMGYENMTLIQAESIPVSLRGGDVLCKAKTGSGKTLAFLLPAMHRALSGAAASRGIVPVLVVSPTRELAQQIAAEAKLLLSTSGGAGHSVQCVVGGTNVRADVASFRRQMPLVLVGTPGRLNDHLKTRETGLADALRGLTSLVFDEADQLLDMGFRPAVEDILRHLQPPATRQTLLFSATMPKDVRAIVKLALRPDYTTVDCVGEEEATNVHVSQAVTVVPVAHQLPVLLHALQAARRESPTTFKVIVFFTTARLTQLSAELFNKLGVPVLEIHSRKSQTARTAVARTFSAGSGLVLFTSDVSARGVDYDDVTHVVQVGAPSDNAQYVHRLGRTGRAGKAGSGLLILADFEASFVRSLADLPVTRLMGESLPTEPNLTASAERMAATVGAMPDTTPVAAYQAWLGYHNGCLKRMSWSKEQLVAAANDWAAAVATVAVLLLLPLTPSAASVAPLTAARGPAAPTSDVLTGAQAPGGAAAARLGPTALSATYTRVVGATGAKCPPSLVLGPAVAVGEVPPVVGTLTPGVAIAERPAPAGGTAPAPCTGGGLVAIDAVALFSPVVQDALGVPAALQRVLQTVLAVRQLVWSDVVGLNLSSWSCGGGGGRPGWPPNVHALFGDKPAVFGWPGNGTVRLAAGDRNFIVVNGTHVTCLMRAPPMAVGPPPVGAAASHLAARRGQMAPAVMPVRTLPSTDSQAAASTLACGDPVPQSKTLAPQPEYTVQMPGPPLFL</sequence>
<name>A0ACC3BWJ1_PYRYE</name>
<comment type="caution">
    <text evidence="1">The sequence shown here is derived from an EMBL/GenBank/DDBJ whole genome shotgun (WGS) entry which is preliminary data.</text>
</comment>
<dbReference type="EMBL" id="CM020618">
    <property type="protein sequence ID" value="KAK1862100.1"/>
    <property type="molecule type" value="Genomic_DNA"/>
</dbReference>
<organism evidence="1 2">
    <name type="scientific">Pyropia yezoensis</name>
    <name type="common">Susabi-nori</name>
    <name type="synonym">Porphyra yezoensis</name>
    <dbReference type="NCBI Taxonomy" id="2788"/>
    <lineage>
        <taxon>Eukaryota</taxon>
        <taxon>Rhodophyta</taxon>
        <taxon>Bangiophyceae</taxon>
        <taxon>Bangiales</taxon>
        <taxon>Bangiaceae</taxon>
        <taxon>Pyropia</taxon>
    </lineage>
</organism>
<keyword evidence="2" id="KW-1185">Reference proteome</keyword>
<protein>
    <submittedName>
        <fullName evidence="1">Uncharacterized protein</fullName>
    </submittedName>
</protein>
<evidence type="ECO:0000313" key="2">
    <source>
        <dbReference type="Proteomes" id="UP000798662"/>
    </source>
</evidence>
<reference evidence="1" key="1">
    <citation type="submission" date="2019-11" db="EMBL/GenBank/DDBJ databases">
        <title>Nori genome reveals adaptations in red seaweeds to the harsh intertidal environment.</title>
        <authorList>
            <person name="Wang D."/>
            <person name="Mao Y."/>
        </authorList>
    </citation>
    <scope>NUCLEOTIDE SEQUENCE</scope>
    <source>
        <tissue evidence="1">Gametophyte</tissue>
    </source>
</reference>
<dbReference type="Proteomes" id="UP000798662">
    <property type="component" value="Chromosome 1"/>
</dbReference>
<accession>A0ACC3BWJ1</accession>
<proteinExistence type="predicted"/>
<gene>
    <name evidence="1" type="ORF">I4F81_004676</name>
</gene>